<feature type="transmembrane region" description="Helical" evidence="7">
    <location>
        <begin position="12"/>
        <end position="33"/>
    </location>
</feature>
<keyword evidence="3" id="KW-1003">Cell membrane</keyword>
<evidence type="ECO:0000256" key="4">
    <source>
        <dbReference type="ARBA" id="ARBA00022692"/>
    </source>
</evidence>
<reference evidence="9" key="1">
    <citation type="journal article" date="2019" name="Int. J. Syst. Evol. Microbiol.">
        <title>The Global Catalogue of Microorganisms (GCM) 10K type strain sequencing project: providing services to taxonomists for standard genome sequencing and annotation.</title>
        <authorList>
            <consortium name="The Broad Institute Genomics Platform"/>
            <consortium name="The Broad Institute Genome Sequencing Center for Infectious Disease"/>
            <person name="Wu L."/>
            <person name="Ma J."/>
        </authorList>
    </citation>
    <scope>NUCLEOTIDE SEQUENCE [LARGE SCALE GENOMIC DNA]</scope>
    <source>
        <strain evidence="9">CCUG 46385</strain>
    </source>
</reference>
<dbReference type="PANTHER" id="PTHR34184:SF4">
    <property type="entry name" value="UPF0718 PROTEIN YCGR"/>
    <property type="match status" value="1"/>
</dbReference>
<organism evidence="8 9">
    <name type="scientific">Filifactor villosus</name>
    <dbReference type="NCBI Taxonomy" id="29374"/>
    <lineage>
        <taxon>Bacteria</taxon>
        <taxon>Bacillati</taxon>
        <taxon>Bacillota</taxon>
        <taxon>Clostridia</taxon>
        <taxon>Peptostreptococcales</taxon>
        <taxon>Filifactoraceae</taxon>
        <taxon>Filifactor</taxon>
    </lineage>
</organism>
<keyword evidence="6 7" id="KW-0472">Membrane</keyword>
<evidence type="ECO:0000256" key="3">
    <source>
        <dbReference type="ARBA" id="ARBA00022475"/>
    </source>
</evidence>
<proteinExistence type="inferred from homology"/>
<protein>
    <submittedName>
        <fullName evidence="8">Permease</fullName>
    </submittedName>
</protein>
<evidence type="ECO:0000256" key="7">
    <source>
        <dbReference type="SAM" id="Phobius"/>
    </source>
</evidence>
<keyword evidence="9" id="KW-1185">Reference proteome</keyword>
<sequence>MSASIYSCSIIFLSVFLEALPFVLIGTIVSSLIEVFVSRDMIEKIGGRGVFSYLLMGLAGMVFPVCECAIVPIVRRLLRKGMPIGLALTFMLSVPIVNPIVLLSTYYAFPGDLFYPLMRGISGYIIAVVIGLFMNRRISREEVVGHEEIHRREISSVLVPLLSLHEEGCECEHCSDLNKRRGMKEVLRSILDHTSAELYTSGRYLILGVLIASLMQVYVPKKALFQVGTHPVLGISALMIFAFVLSLCSEADAFVAATFRGIFSPVAVLGFMVLGPMIDIKNILMLSRVFEKKALIKLVVMVSSLCFIFMFILGFFAV</sequence>
<dbReference type="InterPro" id="IPR052923">
    <property type="entry name" value="UPF0718"/>
</dbReference>
<feature type="transmembrane region" description="Helical" evidence="7">
    <location>
        <begin position="253"/>
        <end position="274"/>
    </location>
</feature>
<feature type="transmembrane region" description="Helical" evidence="7">
    <location>
        <begin position="113"/>
        <end position="133"/>
    </location>
</feature>
<keyword evidence="4 7" id="KW-0812">Transmembrane</keyword>
<dbReference type="Proteomes" id="UP001595916">
    <property type="component" value="Unassembled WGS sequence"/>
</dbReference>
<keyword evidence="5 7" id="KW-1133">Transmembrane helix</keyword>
<dbReference type="PANTHER" id="PTHR34184">
    <property type="entry name" value="UPF0718 PROTEIN YCGR"/>
    <property type="match status" value="1"/>
</dbReference>
<feature type="transmembrane region" description="Helical" evidence="7">
    <location>
        <begin position="86"/>
        <end position="107"/>
    </location>
</feature>
<evidence type="ECO:0000313" key="9">
    <source>
        <dbReference type="Proteomes" id="UP001595916"/>
    </source>
</evidence>
<accession>A0ABV9QLQ8</accession>
<dbReference type="RefSeq" id="WP_379788218.1">
    <property type="nucleotide sequence ID" value="NZ_JBHSHL010000022.1"/>
</dbReference>
<feature type="transmembrane region" description="Helical" evidence="7">
    <location>
        <begin position="295"/>
        <end position="317"/>
    </location>
</feature>
<evidence type="ECO:0000256" key="6">
    <source>
        <dbReference type="ARBA" id="ARBA00023136"/>
    </source>
</evidence>
<name>A0ABV9QLQ8_9FIRM</name>
<feature type="transmembrane region" description="Helical" evidence="7">
    <location>
        <begin position="223"/>
        <end position="247"/>
    </location>
</feature>
<dbReference type="EMBL" id="JBHSHL010000022">
    <property type="protein sequence ID" value="MFC4804705.1"/>
    <property type="molecule type" value="Genomic_DNA"/>
</dbReference>
<comment type="similarity">
    <text evidence="2">Belongs to the UPF0718 family.</text>
</comment>
<evidence type="ECO:0000256" key="5">
    <source>
        <dbReference type="ARBA" id="ARBA00022989"/>
    </source>
</evidence>
<evidence type="ECO:0000256" key="1">
    <source>
        <dbReference type="ARBA" id="ARBA00004651"/>
    </source>
</evidence>
<comment type="caution">
    <text evidence="8">The sequence shown here is derived from an EMBL/GenBank/DDBJ whole genome shotgun (WGS) entry which is preliminary data.</text>
</comment>
<evidence type="ECO:0000256" key="2">
    <source>
        <dbReference type="ARBA" id="ARBA00006386"/>
    </source>
</evidence>
<dbReference type="InterPro" id="IPR005524">
    <property type="entry name" value="DUF318"/>
</dbReference>
<evidence type="ECO:0000313" key="8">
    <source>
        <dbReference type="EMBL" id="MFC4804705.1"/>
    </source>
</evidence>
<gene>
    <name evidence="8" type="ORF">ACFO4R_06370</name>
</gene>
<comment type="subcellular location">
    <subcellularLocation>
        <location evidence="1">Cell membrane</location>
        <topology evidence="1">Multi-pass membrane protein</topology>
    </subcellularLocation>
</comment>
<dbReference type="Pfam" id="PF03773">
    <property type="entry name" value="ArsP_1"/>
    <property type="match status" value="1"/>
</dbReference>
<feature type="transmembrane region" description="Helical" evidence="7">
    <location>
        <begin position="53"/>
        <end position="74"/>
    </location>
</feature>